<gene>
    <name evidence="1" type="ORF">DUNSADRAFT_7728</name>
</gene>
<evidence type="ECO:0008006" key="3">
    <source>
        <dbReference type="Google" id="ProtNLM"/>
    </source>
</evidence>
<dbReference type="Proteomes" id="UP000815325">
    <property type="component" value="Unassembled WGS sequence"/>
</dbReference>
<sequence>MVVLHSSQDACITGTEAEVPGEHAITPDQMMKESSSYVKRVKGNYTQGRAGMSTYGTDLVNETSQNTAGMGPVTATTVADISEEFASDVSAGAYGRPEPLVPNHPFYLTKPSSLVGRPRLLYIQHLLLCLRSKSCHLAPLSLSKVQKLSFGVPFSV</sequence>
<protein>
    <recommendedName>
        <fullName evidence="3">Encoded protein</fullName>
    </recommendedName>
</protein>
<proteinExistence type="predicted"/>
<reference evidence="1" key="1">
    <citation type="submission" date="2017-08" db="EMBL/GenBank/DDBJ databases">
        <authorList>
            <person name="Polle J.E."/>
            <person name="Barry K."/>
            <person name="Cushman J."/>
            <person name="Schmutz J."/>
            <person name="Tran D."/>
            <person name="Hathwaick L.T."/>
            <person name="Yim W.C."/>
            <person name="Jenkins J."/>
            <person name="Mckie-Krisberg Z.M."/>
            <person name="Prochnik S."/>
            <person name="Lindquist E."/>
            <person name="Dockter R.B."/>
            <person name="Adam C."/>
            <person name="Molina H."/>
            <person name="Bunkerborg J."/>
            <person name="Jin E."/>
            <person name="Buchheim M."/>
            <person name="Magnuson J."/>
        </authorList>
    </citation>
    <scope>NUCLEOTIDE SEQUENCE</scope>
    <source>
        <strain evidence="1">CCAP 19/18</strain>
    </source>
</reference>
<organism evidence="1 2">
    <name type="scientific">Dunaliella salina</name>
    <name type="common">Green alga</name>
    <name type="synonym">Protococcus salinus</name>
    <dbReference type="NCBI Taxonomy" id="3046"/>
    <lineage>
        <taxon>Eukaryota</taxon>
        <taxon>Viridiplantae</taxon>
        <taxon>Chlorophyta</taxon>
        <taxon>core chlorophytes</taxon>
        <taxon>Chlorophyceae</taxon>
        <taxon>CS clade</taxon>
        <taxon>Chlamydomonadales</taxon>
        <taxon>Dunaliellaceae</taxon>
        <taxon>Dunaliella</taxon>
    </lineage>
</organism>
<keyword evidence="2" id="KW-1185">Reference proteome</keyword>
<evidence type="ECO:0000313" key="1">
    <source>
        <dbReference type="EMBL" id="KAF5835239.1"/>
    </source>
</evidence>
<evidence type="ECO:0000313" key="2">
    <source>
        <dbReference type="Proteomes" id="UP000815325"/>
    </source>
</evidence>
<dbReference type="EMBL" id="MU069716">
    <property type="protein sequence ID" value="KAF5835239.1"/>
    <property type="molecule type" value="Genomic_DNA"/>
</dbReference>
<accession>A0ABQ7GKV4</accession>
<comment type="caution">
    <text evidence="1">The sequence shown here is derived from an EMBL/GenBank/DDBJ whole genome shotgun (WGS) entry which is preliminary data.</text>
</comment>
<name>A0ABQ7GKV4_DUNSA</name>